<dbReference type="AlphaFoldDB" id="A0A2T5PF60"/>
<protein>
    <submittedName>
        <fullName evidence="1">Uncharacterized protein</fullName>
    </submittedName>
</protein>
<accession>A0A2T5PF60</accession>
<gene>
    <name evidence="1" type="ORF">DBO85_01610</name>
</gene>
<comment type="caution">
    <text evidence="1">The sequence shown here is derived from an EMBL/GenBank/DDBJ whole genome shotgun (WGS) entry which is preliminary data.</text>
</comment>
<sequence length="465" mass="52530">MRRLLRLLKWTFALLLGLPLLAYVALLLINWDDQPPSAEALEMQRILAERPVPADDDNAYVYLLGILAADGVSPMELGRRQLDWAHEVVKRSWKDADPWPPEPELPTQQPPRETRIPSAQKLIGSCPSSEACLPDLAGDSLLLHDWLDSEQLLLQRYLALLQRTSNHVPLDLLDIRMTMPDYSGAFDGQRLLMAQSWLLMHAGDSIAAVALLNQDLTFWRMMQRESDTILQRMIAAAAIRQHFNWGRAVLVQHPEGPLATPASWSNPFTTEDRSLERALAAEWLFSKSMVAMMKADHRIPWEDDAIALFYRVPGLITTPLIRPQTSANDYAAHLRGVIDTSITPLRDLREASEKLRLGVRSKQESIDASALLRDPIGWWFFRHNGFEHFLGYAARSNDIESIRRASLLLVSAVAEKIPDEGMAEYVAGHELIDPYSEEPFGWDAEKGVLLVPLLQQDEPLALPLR</sequence>
<organism evidence="1 2">
    <name type="scientific">Pseudomonas mangrovi</name>
    <dbReference type="NCBI Taxonomy" id="2161748"/>
    <lineage>
        <taxon>Bacteria</taxon>
        <taxon>Pseudomonadati</taxon>
        <taxon>Pseudomonadota</taxon>
        <taxon>Gammaproteobacteria</taxon>
        <taxon>Pseudomonadales</taxon>
        <taxon>Pseudomonadaceae</taxon>
        <taxon>Pseudomonas</taxon>
    </lineage>
</organism>
<dbReference type="EMBL" id="QASN01000002">
    <property type="protein sequence ID" value="PTU76364.1"/>
    <property type="molecule type" value="Genomic_DNA"/>
</dbReference>
<dbReference type="RefSeq" id="WP_108104618.1">
    <property type="nucleotide sequence ID" value="NZ_QASN01000002.1"/>
</dbReference>
<dbReference type="Proteomes" id="UP000244064">
    <property type="component" value="Unassembled WGS sequence"/>
</dbReference>
<keyword evidence="2" id="KW-1185">Reference proteome</keyword>
<evidence type="ECO:0000313" key="1">
    <source>
        <dbReference type="EMBL" id="PTU76364.1"/>
    </source>
</evidence>
<reference evidence="1 2" key="1">
    <citation type="submission" date="2018-04" db="EMBL/GenBank/DDBJ databases">
        <title>Pseudomonas sp. nov., isolated from mangrove soil.</title>
        <authorList>
            <person name="Chen C."/>
        </authorList>
    </citation>
    <scope>NUCLEOTIDE SEQUENCE [LARGE SCALE GENOMIC DNA]</scope>
    <source>
        <strain evidence="1 2">TC-11</strain>
    </source>
</reference>
<evidence type="ECO:0000313" key="2">
    <source>
        <dbReference type="Proteomes" id="UP000244064"/>
    </source>
</evidence>
<proteinExistence type="predicted"/>
<name>A0A2T5PF60_9PSED</name>
<dbReference type="OrthoDB" id="6252706at2"/>